<dbReference type="InterPro" id="IPR002109">
    <property type="entry name" value="Glutaredoxin"/>
</dbReference>
<dbReference type="GO" id="GO:0005739">
    <property type="term" value="C:mitochondrion"/>
    <property type="evidence" value="ECO:0007669"/>
    <property type="project" value="TreeGrafter"/>
</dbReference>
<dbReference type="AlphaFoldDB" id="S4VLK7"/>
<dbReference type="InterPro" id="IPR040079">
    <property type="entry name" value="Glutathione_S-Trfase"/>
</dbReference>
<dbReference type="PANTHER" id="PTHR12782:SF5">
    <property type="entry name" value="PROSTAGLANDIN E SYNTHASE 2"/>
    <property type="match status" value="1"/>
</dbReference>
<dbReference type="SUPFAM" id="SSF47616">
    <property type="entry name" value="GST C-terminal domain-like"/>
    <property type="match status" value="1"/>
</dbReference>
<dbReference type="Pfam" id="PF00462">
    <property type="entry name" value="Glutaredoxin"/>
    <property type="match status" value="1"/>
</dbReference>
<evidence type="ECO:0000256" key="1">
    <source>
        <dbReference type="ARBA" id="ARBA00002549"/>
    </source>
</evidence>
<protein>
    <submittedName>
        <fullName evidence="6">Prostaglandin E synthase</fullName>
        <ecNumber evidence="6">5.3.99.3</ecNumber>
    </submittedName>
</protein>
<dbReference type="Gene3D" id="3.40.30.10">
    <property type="entry name" value="Glutaredoxin"/>
    <property type="match status" value="1"/>
</dbReference>
<proteinExistence type="evidence at transcript level"/>
<dbReference type="Gene3D" id="1.20.1050.10">
    <property type="match status" value="1"/>
</dbReference>
<feature type="transmembrane region" description="Helical" evidence="4">
    <location>
        <begin position="74"/>
        <end position="92"/>
    </location>
</feature>
<dbReference type="InterPro" id="IPR034334">
    <property type="entry name" value="PGES2"/>
</dbReference>
<dbReference type="BRENDA" id="5.3.99.3">
    <property type="organism ID" value="16146"/>
</dbReference>
<keyword evidence="4" id="KW-0472">Membrane</keyword>
<sequence>MIVLSRYFLNSTSISRFSTCLLPKRCLSRIVLDAQAKGQPSSRPFPLHSCRCYAQKAKAAEIKEMPADKRKMKYIVMGAVGFGAYIVALIFYEKAALDERLKEERRAKSLTMQPLPYLQEPPPTPAIARSVYNPNDKSGLKLTLYQYQTCPFCCKVRAFLDYYGFSYDVVEVNSITRKDIKWSEYKKVPALVVEVPGDKKSTFIQLKDSNVIISLLSSCLRNPGESLDTLLASYPVYSDAENDNKLQFDNRYFIMYTEIEGLPKKQKYIKRERRLRRWVDDKFVHTISPNVFRTPSEALQAFHWYSQAGEWDKVFSSWERLLVVYAGAAVMWMIGKKLKKRYNISPDPRLTLYDQADLWVRELNEEDFVGGENPNLADLGMYGALSSMEGCKAFAEMLEKTKIGSWYDKMKGRIQERRGEYKLVERSIIT</sequence>
<evidence type="ECO:0000259" key="5">
    <source>
        <dbReference type="Pfam" id="PF00462"/>
    </source>
</evidence>
<evidence type="ECO:0000256" key="3">
    <source>
        <dbReference type="ARBA" id="ARBA00023098"/>
    </source>
</evidence>
<accession>S4VLK7</accession>
<dbReference type="InterPro" id="IPR011767">
    <property type="entry name" value="GLR_AS"/>
</dbReference>
<dbReference type="SFLD" id="SFLDG01182">
    <property type="entry name" value="Prostaglandin_E_synthase_like"/>
    <property type="match status" value="1"/>
</dbReference>
<dbReference type="PROSITE" id="PS51354">
    <property type="entry name" value="GLUTAREDOXIN_2"/>
    <property type="match status" value="1"/>
</dbReference>
<keyword evidence="6" id="KW-0413">Isomerase</keyword>
<comment type="function">
    <text evidence="1">Has a glutathione-disulfide oxidoreductase activity in the presence of NADPH and glutathione reductase. Reduces low molecular weight disulfides and proteins.</text>
</comment>
<dbReference type="SFLD" id="SFLDS00019">
    <property type="entry name" value="Glutathione_Transferase_(cytos"/>
    <property type="match status" value="1"/>
</dbReference>
<dbReference type="InterPro" id="IPR034335">
    <property type="entry name" value="PGES2_C"/>
</dbReference>
<dbReference type="EC" id="5.3.99.3" evidence="6"/>
<organism evidence="6">
    <name type="scientific">Gammarus sp. KV-2010a</name>
    <dbReference type="NCBI Taxonomy" id="708587"/>
    <lineage>
        <taxon>Eukaryota</taxon>
        <taxon>Metazoa</taxon>
        <taxon>Ecdysozoa</taxon>
        <taxon>Arthropoda</taxon>
        <taxon>Crustacea</taxon>
        <taxon>Multicrustacea</taxon>
        <taxon>Malacostraca</taxon>
        <taxon>Eumalacostraca</taxon>
        <taxon>Peracarida</taxon>
        <taxon>Amphipoda</taxon>
        <taxon>Senticaudata</taxon>
        <taxon>Gammarida</taxon>
        <taxon>Gammaridira</taxon>
        <taxon>Gammaroidea</taxon>
        <taxon>Gammaridae</taxon>
        <taxon>Gammarus</taxon>
    </lineage>
</organism>
<comment type="similarity">
    <text evidence="2">Belongs to the GST superfamily.</text>
</comment>
<reference evidence="6" key="1">
    <citation type="journal article" date="2014" name="Comp. Biochem. Physiol. B, Biochem. Mol. Biol.">
        <title>Novel membrane-associated prostaglandin E synthase-2 from crustacean arthropods.</title>
        <authorList>
            <person name="Hansen K."/>
            <person name="Varvas K."/>
            <person name="Jarving I."/>
            <person name="Samel N."/>
        </authorList>
    </citation>
    <scope>NUCLEOTIDE SEQUENCE</scope>
    <source>
        <strain evidence="6">GAMMPGES2</strain>
    </source>
</reference>
<dbReference type="InterPro" id="IPR036249">
    <property type="entry name" value="Thioredoxin-like_sf"/>
</dbReference>
<keyword evidence="4" id="KW-0812">Transmembrane</keyword>
<evidence type="ECO:0000313" key="6">
    <source>
        <dbReference type="EMBL" id="AGO64145.1"/>
    </source>
</evidence>
<dbReference type="GO" id="GO:0050220">
    <property type="term" value="F:prostaglandin-E synthase activity"/>
    <property type="evidence" value="ECO:0007669"/>
    <property type="project" value="UniProtKB-EC"/>
</dbReference>
<dbReference type="SFLD" id="SFLDG01203">
    <property type="entry name" value="Prostaglandin_E_synthase_like1"/>
    <property type="match status" value="1"/>
</dbReference>
<dbReference type="SUPFAM" id="SSF52833">
    <property type="entry name" value="Thioredoxin-like"/>
    <property type="match status" value="1"/>
</dbReference>
<dbReference type="GO" id="GO:0001516">
    <property type="term" value="P:prostaglandin biosynthetic process"/>
    <property type="evidence" value="ECO:0007669"/>
    <property type="project" value="UniProtKB-UniPathway"/>
</dbReference>
<evidence type="ECO:0000256" key="2">
    <source>
        <dbReference type="ARBA" id="ARBA00007409"/>
    </source>
</evidence>
<dbReference type="PROSITE" id="PS00195">
    <property type="entry name" value="GLUTAREDOXIN_1"/>
    <property type="match status" value="1"/>
</dbReference>
<name>S4VLK7_9CRUS</name>
<dbReference type="InterPro" id="IPR036282">
    <property type="entry name" value="Glutathione-S-Trfase_C_sf"/>
</dbReference>
<feature type="domain" description="Glutaredoxin" evidence="5">
    <location>
        <begin position="143"/>
        <end position="193"/>
    </location>
</feature>
<dbReference type="PANTHER" id="PTHR12782">
    <property type="entry name" value="MICROSOMAL PROSTAGLANDIN E SYNTHASE-2"/>
    <property type="match status" value="1"/>
</dbReference>
<dbReference type="UniPathway" id="UPA00662"/>
<keyword evidence="4" id="KW-1133">Transmembrane helix</keyword>
<dbReference type="CDD" id="cd03197">
    <property type="entry name" value="GST_C_mPGES2"/>
    <property type="match status" value="1"/>
</dbReference>
<keyword evidence="3" id="KW-0443">Lipid metabolism</keyword>
<dbReference type="EMBL" id="KC832831">
    <property type="protein sequence ID" value="AGO64145.1"/>
    <property type="molecule type" value="mRNA"/>
</dbReference>
<evidence type="ECO:0000256" key="4">
    <source>
        <dbReference type="SAM" id="Phobius"/>
    </source>
</evidence>